<feature type="region of interest" description="Disordered" evidence="6">
    <location>
        <begin position="2147"/>
        <end position="2174"/>
    </location>
</feature>
<dbReference type="Proteomes" id="UP000054248">
    <property type="component" value="Unassembled WGS sequence"/>
</dbReference>
<feature type="region of interest" description="Disordered" evidence="6">
    <location>
        <begin position="1930"/>
        <end position="1965"/>
    </location>
</feature>
<evidence type="ECO:0000256" key="5">
    <source>
        <dbReference type="PROSITE-ProRule" id="PRU00560"/>
    </source>
</evidence>
<dbReference type="PANTHER" id="PTHR21529">
    <property type="entry name" value="MAMMARY TURMOR VIRUS RECEPTOR HOMOLOG 1, 2 MTVR1, 2"/>
    <property type="match status" value="1"/>
</dbReference>
<dbReference type="EMBL" id="KN822971">
    <property type="protein sequence ID" value="KIO30545.1"/>
    <property type="molecule type" value="Genomic_DNA"/>
</dbReference>
<evidence type="ECO:0000259" key="7">
    <source>
        <dbReference type="PROSITE" id="PS51198"/>
    </source>
</evidence>
<name>A0A0C3QG47_9AGAM</name>
<evidence type="ECO:0000256" key="4">
    <source>
        <dbReference type="ARBA" id="ARBA00022840"/>
    </source>
</evidence>
<gene>
    <name evidence="8" type="ORF">M407DRAFT_20433</name>
</gene>
<dbReference type="PANTHER" id="PTHR21529:SF4">
    <property type="entry name" value="TPR AND ANKYRIN REPEAT-CONTAINING PROTEIN 1"/>
    <property type="match status" value="1"/>
</dbReference>
<reference evidence="8 9" key="1">
    <citation type="submission" date="2014-04" db="EMBL/GenBank/DDBJ databases">
        <authorList>
            <consortium name="DOE Joint Genome Institute"/>
            <person name="Kuo A."/>
            <person name="Girlanda M."/>
            <person name="Perotto S."/>
            <person name="Kohler A."/>
            <person name="Nagy L.G."/>
            <person name="Floudas D."/>
            <person name="Copeland A."/>
            <person name="Barry K.W."/>
            <person name="Cichocki N."/>
            <person name="Veneault-Fourrey C."/>
            <person name="LaButti K."/>
            <person name="Lindquist E.A."/>
            <person name="Lipzen A."/>
            <person name="Lundell T."/>
            <person name="Morin E."/>
            <person name="Murat C."/>
            <person name="Sun H."/>
            <person name="Tunlid A."/>
            <person name="Henrissat B."/>
            <person name="Grigoriev I.V."/>
            <person name="Hibbett D.S."/>
            <person name="Martin F."/>
            <person name="Nordberg H.P."/>
            <person name="Cantor M.N."/>
            <person name="Hua S.X."/>
        </authorList>
    </citation>
    <scope>NUCLEOTIDE SEQUENCE [LARGE SCALE GENOMIC DNA]</scope>
    <source>
        <strain evidence="8 9">MUT 4182</strain>
    </source>
</reference>
<evidence type="ECO:0000256" key="3">
    <source>
        <dbReference type="ARBA" id="ARBA00022806"/>
    </source>
</evidence>
<feature type="region of interest" description="Disordered" evidence="6">
    <location>
        <begin position="131"/>
        <end position="202"/>
    </location>
</feature>
<dbReference type="Pfam" id="PF13361">
    <property type="entry name" value="UvrD_C"/>
    <property type="match status" value="1"/>
</dbReference>
<feature type="domain" description="UvrD-like helicase ATP-binding" evidence="7">
    <location>
        <begin position="502"/>
        <end position="861"/>
    </location>
</feature>
<keyword evidence="2 5" id="KW-0378">Hydrolase</keyword>
<dbReference type="SUPFAM" id="SSF52540">
    <property type="entry name" value="P-loop containing nucleoside triphosphate hydrolases"/>
    <property type="match status" value="1"/>
</dbReference>
<feature type="compositionally biased region" description="Polar residues" evidence="6">
    <location>
        <begin position="191"/>
        <end position="202"/>
    </location>
</feature>
<keyword evidence="1 5" id="KW-0547">Nucleotide-binding</keyword>
<dbReference type="GO" id="GO:0004386">
    <property type="term" value="F:helicase activity"/>
    <property type="evidence" value="ECO:0007669"/>
    <property type="project" value="UniProtKB-UniRule"/>
</dbReference>
<evidence type="ECO:0000313" key="8">
    <source>
        <dbReference type="EMBL" id="KIO30545.1"/>
    </source>
</evidence>
<feature type="compositionally biased region" description="Polar residues" evidence="6">
    <location>
        <begin position="158"/>
        <end position="167"/>
    </location>
</feature>
<dbReference type="OrthoDB" id="3156807at2759"/>
<dbReference type="Gene3D" id="3.40.50.300">
    <property type="entry name" value="P-loop containing nucleotide triphosphate hydrolases"/>
    <property type="match status" value="2"/>
</dbReference>
<dbReference type="Pfam" id="PF00580">
    <property type="entry name" value="UvrD-helicase"/>
    <property type="match status" value="1"/>
</dbReference>
<sequence length="2174" mass="243771">MDFSDALASFRLPETIDSPRALDDAISNLLEALGAAEADIVSLLSTLAYDIHGILEVILTSRSDNAFIFRSRIIKTLQKSSGTPHAIFTLCAERVGAFLVGLPPGEIVLDRTVLETYGAFTASLRASKPSDAEVYTSKKTKTPVKSQPKVNTKKKRNTTWVNLSIQIPENENEDENENDKDLPDSPPDIRSPTSPIIPTTASSKKANLLEQVRECLEIFFGSCAEEAIEDWAVNNLLNLLKTKDVSQPNSPLISKQSAPSSPIIEKALAQSPVKSRFTQTPYASLGPSDIARYLQDAASSKFGEWPVVVSQRGIKHLRQYLEANKDVFVRIEKKIKQLSVGFFSAPNHTKLLGKDQGIPIYTAELGGDLCLLYHIDFGAPTGSSQESQFIRIFGVFSMPDIDTKFWKSVAAQLARRGPEYVQRCEERADSRLRSKGGKQIRTTPPKLSPPLATSHWKPEGADAEIDESHFLELHRILALEKFVPLSQSFFDAIQKFDETSFMFAVSSPEYRIIKHPSSCLVLGRSGTGKTTCMLFRMICLDIAAEKYNRPFRQMFVTKSSTLARRVRSYCIQLRQTEANEAGTAPREKAPGLSLLEMDETAEEEGVLPSKFSELQDSHFPLFLTYDQLCRLLEADCELHFNPSSLTSVFSLPNQEQNASTRQPLISFDYFESLLWPHFDERLTKGLHAALVYSEFMGVIKGSEASLSKSRRYLDRDTYETLSSRTHSGDDTERSRIYTLFEAYQKQRPSGSYDVADRVHALLEALQTKGLKGKYVDFLYVDEAQDNLIVDAALLRSLCQNPHGLFFAGDTAQTISVGSAFRFSELKAFLYRLERDDPSVKRDIRRAIDPQFFQLSTNYRSHSGIVNVAAFVVGLLNQYFPHSIDSLTPEVSLVDVSAHKPVFFSGREDGSDFRRLISDSKSGKVELGAHQVIIVRDDAAAKKLQTDFGRVGVILTLYESKGMEFDDVLLYDFFTDSTATATDWRAILLSQHEGRIFDERRHSILQSELKSFYVGLTRARERVWIWDSSRKGQDMESLLVTSLLANAYDADQTVPQLGASSTPEEWAKQAQQYFSKRLFGEANFCFKKAGMDWWASVALAYADRQVASRLSEKHPRRRPAFLEVARNFDRLAQQAGSFDDANNAQLLFINAAECFIAIPDHASAAHSFFKGSKFTQAAYHYRMAGKFDEAIDVIKAHSVDAEIATSIEYAAKFIYTRKRDVPSLHKAWKICESKEEFLEFLDDHGFEEQRIQFLDSITEHEEVGDVFWKAGNYVDAISRYQRSKKPSAAIKCVNCLLAGLRSNITFGSQPGKTTPVISKLLGLSQQLSLNPEQRTEVSLFQAIVRARSSDILSLGRLFFEQAESRGALLALDAWIHSGNLKGLKVDAIDSVADILLACRQYCYVINVLVQRPELLEKPATQQLLGISSINDEGAEAQDVASNRRVHPQSFIYSKLFKASEPHSKATDPLLPLTLPKDAVNDTILHALLDRKNNILISVHQQALHSGAFGLCSGFITTGRCNTPVDRRCWRAHMPSDSVSIESFNFRFRLHLLMIALLDQFAAVKGGYDENERNRANIQRIWLGRIFDLCYPETTKTGNLSDVTPELIPEYQELIPIFKSWLQETFLALRPSAQPRFFLGDLMKISLLANAVDYAKSKVYFQRGQWFLDHVTARREGLYREGRPVAGTALTWFSRHTGSRHYFGVYAIQHMIERKLAIDVDVATAYIEEVSGQMILNHYMYYMSSSYDGMTMPRSWIIRALMQQSSYVPNGGMPHVLVLVLGSLLETLVGRSNSGKLHQRGSPLWKTGPLPFTTIRICRCLALLGINIPKLNKEVLQALQPLKFLTAVSHTELLRFSSAAKWAHVEDALLLSMVSSRMDDLVTVIMPPRRVAANPSRPRYVMCSNDEELLRKLLIGPRIPLAAPLLLPKPAAKPRGPAQGIPAASSAKVQDIKADEPKSGNHSAEGPVQMEGLDYTDKHNASASIIRRLFLHHRRRAGGPVCVAFEQLVKRLLQDQNNRPGRFLILCLRGPLPHVLALLYKLRDASQVEITALNKAMQASKHEDLDELHARGKDIRGIRNTANKLIRDLQPSSAFYNKWSSGGIVLVFEIVEKVKSIPELITALSKFTSFPSNLDYDLGVEPLLSDRVPWAPKKPTAKKDSRPTLNTDDLDGYDDY</sequence>
<dbReference type="PROSITE" id="PS51198">
    <property type="entry name" value="UVRD_HELICASE_ATP_BIND"/>
    <property type="match status" value="1"/>
</dbReference>
<reference evidence="9" key="2">
    <citation type="submission" date="2015-01" db="EMBL/GenBank/DDBJ databases">
        <title>Evolutionary Origins and Diversification of the Mycorrhizal Mutualists.</title>
        <authorList>
            <consortium name="DOE Joint Genome Institute"/>
            <consortium name="Mycorrhizal Genomics Consortium"/>
            <person name="Kohler A."/>
            <person name="Kuo A."/>
            <person name="Nagy L.G."/>
            <person name="Floudas D."/>
            <person name="Copeland A."/>
            <person name="Barry K.W."/>
            <person name="Cichocki N."/>
            <person name="Veneault-Fourrey C."/>
            <person name="LaButti K."/>
            <person name="Lindquist E.A."/>
            <person name="Lipzen A."/>
            <person name="Lundell T."/>
            <person name="Morin E."/>
            <person name="Murat C."/>
            <person name="Riley R."/>
            <person name="Ohm R."/>
            <person name="Sun H."/>
            <person name="Tunlid A."/>
            <person name="Henrissat B."/>
            <person name="Grigoriev I.V."/>
            <person name="Hibbett D.S."/>
            <person name="Martin F."/>
        </authorList>
    </citation>
    <scope>NUCLEOTIDE SEQUENCE [LARGE SCALE GENOMIC DNA]</scope>
    <source>
        <strain evidence="9">MUT 4182</strain>
    </source>
</reference>
<dbReference type="STRING" id="1051891.A0A0C3QG47"/>
<dbReference type="InterPro" id="IPR027417">
    <property type="entry name" value="P-loop_NTPase"/>
</dbReference>
<proteinExistence type="predicted"/>
<evidence type="ECO:0000313" key="9">
    <source>
        <dbReference type="Proteomes" id="UP000054248"/>
    </source>
</evidence>
<dbReference type="InterPro" id="IPR014016">
    <property type="entry name" value="UvrD-like_ATP-bd"/>
</dbReference>
<accession>A0A0C3QG47</accession>
<dbReference type="HOGENOM" id="CLU_001378_0_0_1"/>
<keyword evidence="9" id="KW-1185">Reference proteome</keyword>
<protein>
    <recommendedName>
        <fullName evidence="7">UvrD-like helicase ATP-binding domain-containing protein</fullName>
    </recommendedName>
</protein>
<dbReference type="InterPro" id="IPR039904">
    <property type="entry name" value="TRANK1"/>
</dbReference>
<keyword evidence="3 5" id="KW-0347">Helicase</keyword>
<dbReference type="InterPro" id="IPR014017">
    <property type="entry name" value="DNA_helicase_UvrD-like_C"/>
</dbReference>
<evidence type="ECO:0000256" key="1">
    <source>
        <dbReference type="ARBA" id="ARBA00022741"/>
    </source>
</evidence>
<feature type="region of interest" description="Disordered" evidence="6">
    <location>
        <begin position="427"/>
        <end position="455"/>
    </location>
</feature>
<dbReference type="GO" id="GO:0005524">
    <property type="term" value="F:ATP binding"/>
    <property type="evidence" value="ECO:0007669"/>
    <property type="project" value="UniProtKB-UniRule"/>
</dbReference>
<feature type="binding site" evidence="5">
    <location>
        <begin position="523"/>
        <end position="530"/>
    </location>
    <ligand>
        <name>ATP</name>
        <dbReference type="ChEBI" id="CHEBI:30616"/>
    </ligand>
</feature>
<organism evidence="8 9">
    <name type="scientific">Tulasnella calospora MUT 4182</name>
    <dbReference type="NCBI Taxonomy" id="1051891"/>
    <lineage>
        <taxon>Eukaryota</taxon>
        <taxon>Fungi</taxon>
        <taxon>Dikarya</taxon>
        <taxon>Basidiomycota</taxon>
        <taxon>Agaricomycotina</taxon>
        <taxon>Agaricomycetes</taxon>
        <taxon>Cantharellales</taxon>
        <taxon>Tulasnellaceae</taxon>
        <taxon>Tulasnella</taxon>
    </lineage>
</organism>
<feature type="compositionally biased region" description="Basic and acidic residues" evidence="6">
    <location>
        <begin position="1948"/>
        <end position="1957"/>
    </location>
</feature>
<keyword evidence="4 5" id="KW-0067">ATP-binding</keyword>
<evidence type="ECO:0000256" key="2">
    <source>
        <dbReference type="ARBA" id="ARBA00022801"/>
    </source>
</evidence>
<dbReference type="GO" id="GO:0016787">
    <property type="term" value="F:hydrolase activity"/>
    <property type="evidence" value="ECO:0007669"/>
    <property type="project" value="UniProtKB-UniRule"/>
</dbReference>
<evidence type="ECO:0000256" key="6">
    <source>
        <dbReference type="SAM" id="MobiDB-lite"/>
    </source>
</evidence>